<dbReference type="AlphaFoldDB" id="X8JMX6"/>
<organism evidence="2 3">
    <name type="scientific">Rhizoctonia solani AG-3 Rhs1AP</name>
    <dbReference type="NCBI Taxonomy" id="1086054"/>
    <lineage>
        <taxon>Eukaryota</taxon>
        <taxon>Fungi</taxon>
        <taxon>Dikarya</taxon>
        <taxon>Basidiomycota</taxon>
        <taxon>Agaricomycotina</taxon>
        <taxon>Agaricomycetes</taxon>
        <taxon>Cantharellales</taxon>
        <taxon>Ceratobasidiaceae</taxon>
        <taxon>Rhizoctonia</taxon>
    </lineage>
</organism>
<evidence type="ECO:0008006" key="4">
    <source>
        <dbReference type="Google" id="ProtNLM"/>
    </source>
</evidence>
<dbReference type="EMBL" id="JATN01000311">
    <property type="protein sequence ID" value="EUC65147.1"/>
    <property type="molecule type" value="Genomic_DNA"/>
</dbReference>
<evidence type="ECO:0000313" key="3">
    <source>
        <dbReference type="Proteomes" id="UP000030108"/>
    </source>
</evidence>
<gene>
    <name evidence="2" type="ORF">RSOL_442120</name>
</gene>
<dbReference type="Proteomes" id="UP000030108">
    <property type="component" value="Unassembled WGS sequence"/>
</dbReference>
<accession>X8JMX6</accession>
<proteinExistence type="predicted"/>
<evidence type="ECO:0000313" key="2">
    <source>
        <dbReference type="EMBL" id="EUC65147.1"/>
    </source>
</evidence>
<feature type="compositionally biased region" description="Low complexity" evidence="1">
    <location>
        <begin position="290"/>
        <end position="303"/>
    </location>
</feature>
<feature type="non-terminal residue" evidence="2">
    <location>
        <position position="336"/>
    </location>
</feature>
<comment type="caution">
    <text evidence="2">The sequence shown here is derived from an EMBL/GenBank/DDBJ whole genome shotgun (WGS) entry which is preliminary data.</text>
</comment>
<protein>
    <recommendedName>
        <fullName evidence="4">Cyclin</fullName>
    </recommendedName>
</protein>
<sequence length="336" mass="36600">MAPPQALDEEEADEAYRYLCVASECIKTAVKQSVNIVQTPVDTGFAGNLLHVILADIIDEIHGLESETPLKASLRADLMKKLTDQVLDLPNALQASTKDFSFTPESTQASLRDPGATAEFYEWGQVAKTSVRFISVLLDCPEILPSTDLDEAHPNLAHFIAFALNRSCMPLCVHQYAVHLIWRVKCLHPEFKPRHAHGVYSLNDWVTIGQDIFEPSQLRDNERRMCERLEWTFLVDPTDLAKLAWTVEVEYGELDAGAPSASGGASHVESELGLSGMFATSVASSLSSLSTSSSRSNLSSPWSGWGEATPLGSSASTPNSNSPIYDSSCPSPFVLA</sequence>
<feature type="region of interest" description="Disordered" evidence="1">
    <location>
        <begin position="290"/>
        <end position="336"/>
    </location>
</feature>
<feature type="compositionally biased region" description="Polar residues" evidence="1">
    <location>
        <begin position="311"/>
        <end position="330"/>
    </location>
</feature>
<evidence type="ECO:0000256" key="1">
    <source>
        <dbReference type="SAM" id="MobiDB-lite"/>
    </source>
</evidence>
<name>X8JMX6_9AGAM</name>
<reference evidence="3" key="1">
    <citation type="journal article" date="2014" name="Genome Announc.">
        <title>Draft genome sequence of the plant-pathogenic soil fungus Rhizoctonia solani anastomosis group 3 strain Rhs1AP.</title>
        <authorList>
            <person name="Cubeta M.A."/>
            <person name="Thomas E."/>
            <person name="Dean R.A."/>
            <person name="Jabaji S."/>
            <person name="Neate S.M."/>
            <person name="Tavantzis S."/>
            <person name="Toda T."/>
            <person name="Vilgalys R."/>
            <person name="Bharathan N."/>
            <person name="Fedorova-Abrams N."/>
            <person name="Pakala S.B."/>
            <person name="Pakala S.M."/>
            <person name="Zafar N."/>
            <person name="Joardar V."/>
            <person name="Losada L."/>
            <person name="Nierman W.C."/>
        </authorList>
    </citation>
    <scope>NUCLEOTIDE SEQUENCE [LARGE SCALE GENOMIC DNA]</scope>
    <source>
        <strain evidence="3">AG-3</strain>
    </source>
</reference>